<dbReference type="EC" id="3.4.19.13" evidence="11"/>
<dbReference type="Gene3D" id="1.10.246.130">
    <property type="match status" value="1"/>
</dbReference>
<sequence length="596" mass="62630">MTAKFLLLAATALLTATPLAAQDVIQRITADPGTEQRAQVEAGGLVSSADIRASEAGREMLAQGGTAADAAMATMIALSVVEPQSSGIGGGGFFVYHDAASGQTITIDGRERAPAAARPDRFIGADGNPMPMRAAVPGGRSVGVPGNIRLAAEVHRRYGRVSWAQLFAPAIRLADEGFEVNRWLATAIEQSNPHWDSFPETRTQFSLNGRPARRGDRIRNPQMAALLRDVASRGPDAFYTGETARAIVAATTTAAANPGDMTMSDLAAYRATARDPLCFQYRVYRICGMGPPSSGGTTVFAILGMLEGFDLRAMGPENPMSWHLLSEAMHLAYADRDAYVGDPDFVEVPTAGLIDETYLAQRARLISPFSAANNYAPGVPPGAVRRTRAAGGEVSSTSHFVSVDRVGNVASMTSTVEGIFGSQLIARGMVLNNELTDFSMEPERDGAPVANRVEPGKRPRSSMAPTIVYDADGRVVLALGSAGGPRIIMHVAKTLIGVLDFGLPVDQAIALPNLYMAGDGDIIENTGLGSRLGPQLARFGRPVLTTVLNSKVNALQWNAEGSGWVGAADPRSLGAVVVEAAAGDLTSTSIAPSTTR</sequence>
<dbReference type="EMBL" id="CP053015">
    <property type="protein sequence ID" value="QJQ31460.1"/>
    <property type="molecule type" value="Genomic_DNA"/>
</dbReference>
<evidence type="ECO:0000256" key="3">
    <source>
        <dbReference type="ARBA" id="ARBA00009381"/>
    </source>
</evidence>
<dbReference type="Pfam" id="PF01019">
    <property type="entry name" value="G_glu_transpept"/>
    <property type="match status" value="1"/>
</dbReference>
<dbReference type="Gene3D" id="3.60.20.40">
    <property type="match status" value="1"/>
</dbReference>
<dbReference type="InterPro" id="IPR043137">
    <property type="entry name" value="GGT_ssub_C"/>
</dbReference>
<dbReference type="NCBIfam" id="TIGR00066">
    <property type="entry name" value="g_glut_trans"/>
    <property type="match status" value="1"/>
</dbReference>
<evidence type="ECO:0000256" key="13">
    <source>
        <dbReference type="SAM" id="SignalP"/>
    </source>
</evidence>
<dbReference type="GO" id="GO:0103068">
    <property type="term" value="F:leukotriene C4 gamma-glutamyl transferase activity"/>
    <property type="evidence" value="ECO:0007669"/>
    <property type="project" value="UniProtKB-EC"/>
</dbReference>
<feature type="signal peptide" evidence="13">
    <location>
        <begin position="1"/>
        <end position="21"/>
    </location>
</feature>
<dbReference type="RefSeq" id="WP_169943679.1">
    <property type="nucleotide sequence ID" value="NZ_CP053015.1"/>
</dbReference>
<feature type="binding site" evidence="10">
    <location>
        <begin position="461"/>
        <end position="462"/>
    </location>
    <ligand>
        <name>L-glutamate</name>
        <dbReference type="ChEBI" id="CHEBI:29985"/>
    </ligand>
</feature>
<keyword evidence="15" id="KW-1185">Reference proteome</keyword>
<comment type="catalytic activity">
    <reaction evidence="8 11">
        <text>an N-terminal (5-L-glutamyl)-[peptide] + an alpha-amino acid = 5-L-glutamyl amino acid + an N-terminal L-alpha-aminoacyl-[peptide]</text>
        <dbReference type="Rhea" id="RHEA:23904"/>
        <dbReference type="Rhea" id="RHEA-COMP:9780"/>
        <dbReference type="Rhea" id="RHEA-COMP:9795"/>
        <dbReference type="ChEBI" id="CHEBI:77644"/>
        <dbReference type="ChEBI" id="CHEBI:78597"/>
        <dbReference type="ChEBI" id="CHEBI:78599"/>
        <dbReference type="ChEBI" id="CHEBI:78608"/>
        <dbReference type="EC" id="2.3.2.2"/>
    </reaction>
</comment>
<dbReference type="InterPro" id="IPR043138">
    <property type="entry name" value="GGT_lsub"/>
</dbReference>
<comment type="subunit">
    <text evidence="11">This enzyme consists of two polypeptide chains, which are synthesized in precursor form from a single polypeptide.</text>
</comment>
<dbReference type="Proteomes" id="UP000503018">
    <property type="component" value="Chromosome"/>
</dbReference>
<proteinExistence type="inferred from homology"/>
<evidence type="ECO:0000256" key="2">
    <source>
        <dbReference type="ARBA" id="ARBA00001089"/>
    </source>
</evidence>
<evidence type="ECO:0000256" key="11">
    <source>
        <dbReference type="RuleBase" id="RU368036"/>
    </source>
</evidence>
<evidence type="ECO:0000256" key="5">
    <source>
        <dbReference type="ARBA" id="ARBA00022801"/>
    </source>
</evidence>
<keyword evidence="13" id="KW-0732">Signal</keyword>
<accession>A0A6M4ASR1</accession>
<keyword evidence="5 11" id="KW-0378">Hydrolase</keyword>
<dbReference type="GO" id="GO:0006750">
    <property type="term" value="P:glutathione biosynthetic process"/>
    <property type="evidence" value="ECO:0007669"/>
    <property type="project" value="UniProtKB-KW"/>
</dbReference>
<dbReference type="InterPro" id="IPR000101">
    <property type="entry name" value="GGT_peptidase"/>
</dbReference>
<dbReference type="PANTHER" id="PTHR43199:SF1">
    <property type="entry name" value="GLUTATHIONE HYDROLASE PROENZYME"/>
    <property type="match status" value="1"/>
</dbReference>
<evidence type="ECO:0000256" key="8">
    <source>
        <dbReference type="ARBA" id="ARBA00047417"/>
    </source>
</evidence>
<feature type="binding site" evidence="10">
    <location>
        <position position="437"/>
    </location>
    <ligand>
        <name>L-glutamate</name>
        <dbReference type="ChEBI" id="CHEBI:29985"/>
    </ligand>
</feature>
<dbReference type="InterPro" id="IPR051792">
    <property type="entry name" value="GGT_bact"/>
</dbReference>
<feature type="binding site" evidence="10">
    <location>
        <position position="484"/>
    </location>
    <ligand>
        <name>L-glutamate</name>
        <dbReference type="ChEBI" id="CHEBI:29985"/>
    </ligand>
</feature>
<feature type="binding site" evidence="10">
    <location>
        <position position="110"/>
    </location>
    <ligand>
        <name>L-glutamate</name>
        <dbReference type="ChEBI" id="CHEBI:29985"/>
    </ligand>
</feature>
<feature type="active site" description="Nucleophile" evidence="9">
    <location>
        <position position="397"/>
    </location>
</feature>
<feature type="chain" id="PRO_5026802715" description="Glutathione hydrolase proenzyme" evidence="13">
    <location>
        <begin position="22"/>
        <end position="596"/>
    </location>
</feature>
<keyword evidence="7 11" id="KW-0012">Acyltransferase</keyword>
<evidence type="ECO:0000256" key="10">
    <source>
        <dbReference type="PIRSR" id="PIRSR600101-2"/>
    </source>
</evidence>
<reference evidence="14 15" key="1">
    <citation type="submission" date="2020-01" db="EMBL/GenBank/DDBJ databases">
        <title>Sphingomonas sp. strain CSW-10.</title>
        <authorList>
            <person name="Chen W.-M."/>
        </authorList>
    </citation>
    <scope>NUCLEOTIDE SEQUENCE [LARGE SCALE GENOMIC DNA]</scope>
    <source>
        <strain evidence="14 15">CSW-10</strain>
    </source>
</reference>
<dbReference type="PANTHER" id="PTHR43199">
    <property type="entry name" value="GLUTATHIONE HYDROLASE"/>
    <property type="match status" value="1"/>
</dbReference>
<evidence type="ECO:0000256" key="9">
    <source>
        <dbReference type="PIRSR" id="PIRSR600101-1"/>
    </source>
</evidence>
<evidence type="ECO:0000256" key="6">
    <source>
        <dbReference type="ARBA" id="ARBA00023145"/>
    </source>
</evidence>
<name>A0A6M4ASR1_9SPHN</name>
<dbReference type="GO" id="GO:0006751">
    <property type="term" value="P:glutathione catabolic process"/>
    <property type="evidence" value="ECO:0007669"/>
    <property type="project" value="UniProtKB-UniRule"/>
</dbReference>
<organism evidence="14 15">
    <name type="scientific">Sphingomonas lacunae</name>
    <dbReference type="NCBI Taxonomy" id="2698828"/>
    <lineage>
        <taxon>Bacteria</taxon>
        <taxon>Pseudomonadati</taxon>
        <taxon>Pseudomonadota</taxon>
        <taxon>Alphaproteobacteria</taxon>
        <taxon>Sphingomonadales</taxon>
        <taxon>Sphingomonadaceae</taxon>
        <taxon>Sphingomonas</taxon>
    </lineage>
</organism>
<dbReference type="InterPro" id="IPR029055">
    <property type="entry name" value="Ntn_hydrolases_N"/>
</dbReference>
<dbReference type="GO" id="GO:0036374">
    <property type="term" value="F:glutathione hydrolase activity"/>
    <property type="evidence" value="ECO:0007669"/>
    <property type="project" value="UniProtKB-UniRule"/>
</dbReference>
<comment type="PTM">
    <text evidence="11">Cleaved by autocatalysis into a large and a small subunit.</text>
</comment>
<keyword evidence="6 11" id="KW-0865">Zymogen</keyword>
<evidence type="ECO:0000256" key="1">
    <source>
        <dbReference type="ARBA" id="ARBA00001049"/>
    </source>
</evidence>
<protein>
    <recommendedName>
        <fullName evidence="11">Glutathione hydrolase proenzyme</fullName>
        <ecNumber evidence="11">2.3.2.2</ecNumber>
        <ecNumber evidence="11">3.4.19.13</ecNumber>
    </recommendedName>
    <component>
        <recommendedName>
            <fullName evidence="11">Glutathione hydrolase large chain</fullName>
        </recommendedName>
    </component>
    <component>
        <recommendedName>
            <fullName evidence="11">Glutathione hydrolase small chain</fullName>
        </recommendedName>
    </component>
</protein>
<keyword evidence="11" id="KW-0317">Glutathione biosynthesis</keyword>
<dbReference type="UniPathway" id="UPA00204"/>
<dbReference type="SUPFAM" id="SSF56235">
    <property type="entry name" value="N-terminal nucleophile aminohydrolases (Ntn hydrolases)"/>
    <property type="match status" value="1"/>
</dbReference>
<evidence type="ECO:0000313" key="14">
    <source>
        <dbReference type="EMBL" id="QJQ31460.1"/>
    </source>
</evidence>
<evidence type="ECO:0000313" key="15">
    <source>
        <dbReference type="Proteomes" id="UP000503018"/>
    </source>
</evidence>
<comment type="catalytic activity">
    <reaction evidence="1 11">
        <text>an S-substituted glutathione + H2O = an S-substituted L-cysteinylglycine + L-glutamate</text>
        <dbReference type="Rhea" id="RHEA:59468"/>
        <dbReference type="ChEBI" id="CHEBI:15377"/>
        <dbReference type="ChEBI" id="CHEBI:29985"/>
        <dbReference type="ChEBI" id="CHEBI:90779"/>
        <dbReference type="ChEBI" id="CHEBI:143103"/>
        <dbReference type="EC" id="3.4.19.13"/>
    </reaction>
</comment>
<feature type="region of interest" description="Disordered" evidence="12">
    <location>
        <begin position="440"/>
        <end position="461"/>
    </location>
</feature>
<keyword evidence="4 11" id="KW-0808">Transferase</keyword>
<comment type="similarity">
    <text evidence="3 11">Belongs to the gamma-glutamyltransferase family.</text>
</comment>
<gene>
    <name evidence="14" type="primary">ggt</name>
    <name evidence="14" type="ORF">GV829_02520</name>
</gene>
<dbReference type="KEGG" id="slan:GV829_02520"/>
<dbReference type="EC" id="2.3.2.2" evidence="11"/>
<comment type="catalytic activity">
    <reaction evidence="2 11">
        <text>glutathione + H2O = L-cysteinylglycine + L-glutamate</text>
        <dbReference type="Rhea" id="RHEA:28807"/>
        <dbReference type="ChEBI" id="CHEBI:15377"/>
        <dbReference type="ChEBI" id="CHEBI:29985"/>
        <dbReference type="ChEBI" id="CHEBI:57925"/>
        <dbReference type="ChEBI" id="CHEBI:61694"/>
        <dbReference type="EC" id="3.4.19.13"/>
    </reaction>
</comment>
<dbReference type="PRINTS" id="PR01210">
    <property type="entry name" value="GGTRANSPTASE"/>
</dbReference>
<evidence type="ECO:0000256" key="12">
    <source>
        <dbReference type="SAM" id="MobiDB-lite"/>
    </source>
</evidence>
<evidence type="ECO:0000256" key="4">
    <source>
        <dbReference type="ARBA" id="ARBA00022679"/>
    </source>
</evidence>
<comment type="pathway">
    <text evidence="11">Sulfur metabolism; glutathione metabolism.</text>
</comment>
<evidence type="ECO:0000256" key="7">
    <source>
        <dbReference type="ARBA" id="ARBA00023315"/>
    </source>
</evidence>
<dbReference type="AlphaFoldDB" id="A0A6M4ASR1"/>